<accession>A0A0R3U3E6</accession>
<evidence type="ECO:0000313" key="1">
    <source>
        <dbReference type="EMBL" id="VDD75081.1"/>
    </source>
</evidence>
<reference evidence="3" key="2">
    <citation type="submission" date="2019-11" db="UniProtKB">
        <authorList>
            <consortium name="WormBaseParasite"/>
        </authorList>
    </citation>
    <scope>IDENTIFICATION</scope>
</reference>
<proteinExistence type="predicted"/>
<dbReference type="Proteomes" id="UP000267029">
    <property type="component" value="Unassembled WGS sequence"/>
</dbReference>
<keyword evidence="2" id="KW-1185">Reference proteome</keyword>
<name>A0A0R3U3E6_MESCO</name>
<gene>
    <name evidence="1" type="ORF">MCOS_LOCUS1084</name>
</gene>
<dbReference type="EMBL" id="UXSR01000119">
    <property type="protein sequence ID" value="VDD75081.1"/>
    <property type="molecule type" value="Genomic_DNA"/>
</dbReference>
<dbReference type="WBParaSite" id="MCU_005144-RA">
    <property type="protein sequence ID" value="MCU_005144-RA"/>
    <property type="gene ID" value="MCU_005144"/>
</dbReference>
<reference evidence="1 2" key="1">
    <citation type="submission" date="2018-10" db="EMBL/GenBank/DDBJ databases">
        <authorList>
            <consortium name="Pathogen Informatics"/>
        </authorList>
    </citation>
    <scope>NUCLEOTIDE SEQUENCE [LARGE SCALE GENOMIC DNA]</scope>
</reference>
<evidence type="ECO:0000313" key="2">
    <source>
        <dbReference type="Proteomes" id="UP000267029"/>
    </source>
</evidence>
<evidence type="ECO:0000313" key="3">
    <source>
        <dbReference type="WBParaSite" id="MCU_005144-RA"/>
    </source>
</evidence>
<dbReference type="AlphaFoldDB" id="A0A0R3U3E6"/>
<protein>
    <submittedName>
        <fullName evidence="3">Pecanex-like protein</fullName>
    </submittedName>
</protein>
<organism evidence="1 2">
    <name type="scientific">Mesocestoides corti</name>
    <name type="common">Flatworm</name>
    <dbReference type="NCBI Taxonomy" id="53468"/>
    <lineage>
        <taxon>Eukaryota</taxon>
        <taxon>Metazoa</taxon>
        <taxon>Spiralia</taxon>
        <taxon>Lophotrochozoa</taxon>
        <taxon>Platyhelminthes</taxon>
        <taxon>Cestoda</taxon>
        <taxon>Eucestoda</taxon>
        <taxon>Cyclophyllidea</taxon>
        <taxon>Mesocestoididae</taxon>
        <taxon>Mesocestoides</taxon>
    </lineage>
</organism>
<sequence>MSIFEFEENIPIHAETPSWGAETTGNKSSVEKVGFQVVISASQERKESKTQSGLAQTKNLSESFSCIDPKNEELLCRQDQTPNISFDDTADHPAGGSEQEVVNEIAEYKDHDMVSDVNTDLMALESQKLSHDLAMLALDSAEFKIKTLIGSVLSSEVPVNLENIEKTEALNERIYGRYQTHDSFDSATLQTAAFNPRPIGASSDNMMLYTKPPTGQHYPPYSPPGSFPLPFFTRRHHYIAFVGHCTPNCPSTWHLQADKTVYSTLSLLDSINLSRKMLGSYTEALENETVAGEDNNIESVIEQIKQMMKSPTFNRSNLRTLEKFISEAAKSSEQ</sequence>